<comment type="caution">
    <text evidence="2">The sequence shown here is derived from an EMBL/GenBank/DDBJ whole genome shotgun (WGS) entry which is preliminary data.</text>
</comment>
<dbReference type="Proteomes" id="UP000525078">
    <property type="component" value="Unassembled WGS sequence"/>
</dbReference>
<keyword evidence="5" id="KW-1185">Reference proteome</keyword>
<proteinExistence type="predicted"/>
<dbReference type="PANTHER" id="PTHR33509">
    <property type="entry name" value="LATE EMBRYOGENIS ABUNDANT PROTEIN 2-RELATED"/>
    <property type="match status" value="1"/>
</dbReference>
<sequence>MSKATILNSFILLRRCYSVAVGNVVRGEIATMRKGEMRMESSSCSVVNETNNKKEFFWMRDPKTGYWIPENHIGEIDVADLRNNLLSKKN</sequence>
<evidence type="ECO:0000313" key="5">
    <source>
        <dbReference type="Proteomes" id="UP000583929"/>
    </source>
</evidence>
<evidence type="ECO:0000313" key="4">
    <source>
        <dbReference type="Proteomes" id="UP000525078"/>
    </source>
</evidence>
<evidence type="ECO:0000313" key="2">
    <source>
        <dbReference type="EMBL" id="KAF4383332.1"/>
    </source>
</evidence>
<dbReference type="Pfam" id="PF03242">
    <property type="entry name" value="LEA_3a"/>
    <property type="match status" value="1"/>
</dbReference>
<dbReference type="EMBL" id="JAATIP010000053">
    <property type="protein sequence ID" value="KAF4383332.1"/>
    <property type="molecule type" value="Genomic_DNA"/>
</dbReference>
<feature type="signal peptide" evidence="1">
    <location>
        <begin position="1"/>
        <end position="18"/>
    </location>
</feature>
<dbReference type="PANTHER" id="PTHR33509:SF21">
    <property type="entry name" value="OS02G0564600 PROTEIN"/>
    <property type="match status" value="1"/>
</dbReference>
<dbReference type="EMBL" id="JAATIQ010000049">
    <property type="protein sequence ID" value="KAF4393266.1"/>
    <property type="molecule type" value="Genomic_DNA"/>
</dbReference>
<protein>
    <recommendedName>
        <fullName evidence="6">Late embryogenesis abundant protein</fullName>
    </recommendedName>
</protein>
<evidence type="ECO:0000313" key="3">
    <source>
        <dbReference type="EMBL" id="KAF4393266.1"/>
    </source>
</evidence>
<evidence type="ECO:0000256" key="1">
    <source>
        <dbReference type="SAM" id="SignalP"/>
    </source>
</evidence>
<evidence type="ECO:0008006" key="6">
    <source>
        <dbReference type="Google" id="ProtNLM"/>
    </source>
</evidence>
<reference evidence="4 5" key="1">
    <citation type="journal article" date="2020" name="bioRxiv">
        <title>Sequence and annotation of 42 cannabis genomes reveals extensive copy number variation in cannabinoid synthesis and pathogen resistance genes.</title>
        <authorList>
            <person name="Mckernan K.J."/>
            <person name="Helbert Y."/>
            <person name="Kane L.T."/>
            <person name="Ebling H."/>
            <person name="Zhang L."/>
            <person name="Liu B."/>
            <person name="Eaton Z."/>
            <person name="Mclaughlin S."/>
            <person name="Kingan S."/>
            <person name="Baybayan P."/>
            <person name="Concepcion G."/>
            <person name="Jordan M."/>
            <person name="Riva A."/>
            <person name="Barbazuk W."/>
            <person name="Harkins T."/>
        </authorList>
    </citation>
    <scope>NUCLEOTIDE SEQUENCE [LARGE SCALE GENOMIC DNA]</scope>
    <source>
        <strain evidence="4 5">cv. Jamaican Lion 4</strain>
        <strain evidence="3">Father</strain>
        <strain evidence="2">Mother</strain>
        <tissue evidence="2">Leaf</tissue>
    </source>
</reference>
<name>A0A7J6GKB7_CANSA</name>
<organism evidence="2 4">
    <name type="scientific">Cannabis sativa</name>
    <name type="common">Hemp</name>
    <name type="synonym">Marijuana</name>
    <dbReference type="NCBI Taxonomy" id="3483"/>
    <lineage>
        <taxon>Eukaryota</taxon>
        <taxon>Viridiplantae</taxon>
        <taxon>Streptophyta</taxon>
        <taxon>Embryophyta</taxon>
        <taxon>Tracheophyta</taxon>
        <taxon>Spermatophyta</taxon>
        <taxon>Magnoliopsida</taxon>
        <taxon>eudicotyledons</taxon>
        <taxon>Gunneridae</taxon>
        <taxon>Pentapetalae</taxon>
        <taxon>rosids</taxon>
        <taxon>fabids</taxon>
        <taxon>Rosales</taxon>
        <taxon>Cannabaceae</taxon>
        <taxon>Cannabis</taxon>
    </lineage>
</organism>
<dbReference type="InterPro" id="IPR004926">
    <property type="entry name" value="LEA_3a"/>
</dbReference>
<feature type="chain" id="PRO_5036400426" description="Late embryogenesis abundant protein" evidence="1">
    <location>
        <begin position="19"/>
        <end position="90"/>
    </location>
</feature>
<gene>
    <name evidence="2" type="ORF">F8388_009363</name>
    <name evidence="3" type="ORF">G4B88_002000</name>
</gene>
<dbReference type="Proteomes" id="UP000583929">
    <property type="component" value="Unassembled WGS sequence"/>
</dbReference>
<keyword evidence="1" id="KW-0732">Signal</keyword>
<accession>A0A7J6GKB7</accession>
<dbReference type="AlphaFoldDB" id="A0A7J6GKB7"/>